<dbReference type="GO" id="GO:0005840">
    <property type="term" value="C:ribosome"/>
    <property type="evidence" value="ECO:0007669"/>
    <property type="project" value="UniProtKB-KW"/>
</dbReference>
<sequence>MESIKNGDYCRVMGGTHKGKSGRVNDLHVSKSGHQTITVQQSSGIRFKTLLKNVQKIEPEEE</sequence>
<evidence type="ECO:0000313" key="3">
    <source>
        <dbReference type="Proteomes" id="UP000215355"/>
    </source>
</evidence>
<feature type="domain" description="KOW" evidence="1">
    <location>
        <begin position="7"/>
        <end position="38"/>
    </location>
</feature>
<reference evidence="2 3" key="1">
    <citation type="submission" date="2017-06" db="EMBL/GenBank/DDBJ databases">
        <authorList>
            <consortium name="Pathogen Informatics"/>
        </authorList>
    </citation>
    <scope>NUCLEOTIDE SEQUENCE [LARGE SCALE GENOMIC DNA]</scope>
    <source>
        <strain evidence="2 3">NCTC12149</strain>
    </source>
</reference>
<proteinExistence type="predicted"/>
<dbReference type="InterPro" id="IPR014722">
    <property type="entry name" value="Rib_uL2_dom2"/>
</dbReference>
<keyword evidence="2" id="KW-0687">Ribonucleoprotein</keyword>
<dbReference type="AlphaFoldDB" id="A0AAJ5BZF4"/>
<evidence type="ECO:0000313" key="2">
    <source>
        <dbReference type="EMBL" id="SNV45871.1"/>
    </source>
</evidence>
<evidence type="ECO:0000259" key="1">
    <source>
        <dbReference type="Pfam" id="PF00467"/>
    </source>
</evidence>
<dbReference type="Gene3D" id="2.30.30.30">
    <property type="match status" value="1"/>
</dbReference>
<dbReference type="RefSeq" id="WP_093094899.1">
    <property type="nucleotide sequence ID" value="NZ_FNGK01000001.1"/>
</dbReference>
<protein>
    <submittedName>
        <fullName evidence="2">30S ribosomal protein S4e</fullName>
    </submittedName>
</protein>
<name>A0AAJ5BZF4_9SPHI</name>
<dbReference type="InterPro" id="IPR005824">
    <property type="entry name" value="KOW"/>
</dbReference>
<gene>
    <name evidence="2" type="ORF">SAMEA4412673_01150</name>
</gene>
<dbReference type="Pfam" id="PF00467">
    <property type="entry name" value="KOW"/>
    <property type="match status" value="1"/>
</dbReference>
<dbReference type="EMBL" id="LT906468">
    <property type="protein sequence ID" value="SNV45871.1"/>
    <property type="molecule type" value="Genomic_DNA"/>
</dbReference>
<accession>A0AAJ5BZF4</accession>
<dbReference type="KEGG" id="smiz:4412673_01150"/>
<organism evidence="2 3">
    <name type="scientific">Sphingobacterium mizutaii</name>
    <dbReference type="NCBI Taxonomy" id="1010"/>
    <lineage>
        <taxon>Bacteria</taxon>
        <taxon>Pseudomonadati</taxon>
        <taxon>Bacteroidota</taxon>
        <taxon>Sphingobacteriia</taxon>
        <taxon>Sphingobacteriales</taxon>
        <taxon>Sphingobacteriaceae</taxon>
        <taxon>Sphingobacterium</taxon>
    </lineage>
</organism>
<keyword evidence="2" id="KW-0689">Ribosomal protein</keyword>
<dbReference type="Proteomes" id="UP000215355">
    <property type="component" value="Chromosome 1"/>
</dbReference>